<accession>A0ABW4VLW7</accession>
<protein>
    <submittedName>
        <fullName evidence="2">Uncharacterized protein</fullName>
    </submittedName>
</protein>
<evidence type="ECO:0000313" key="3">
    <source>
        <dbReference type="Proteomes" id="UP001597361"/>
    </source>
</evidence>
<reference evidence="3" key="1">
    <citation type="journal article" date="2019" name="Int. J. Syst. Evol. Microbiol.">
        <title>The Global Catalogue of Microorganisms (GCM) 10K type strain sequencing project: providing services to taxonomists for standard genome sequencing and annotation.</title>
        <authorList>
            <consortium name="The Broad Institute Genomics Platform"/>
            <consortium name="The Broad Institute Genome Sequencing Center for Infectious Disease"/>
            <person name="Wu L."/>
            <person name="Ma J."/>
        </authorList>
    </citation>
    <scope>NUCLEOTIDE SEQUENCE [LARGE SCALE GENOMIC DNA]</scope>
    <source>
        <strain evidence="3">CGMCC 1.15180</strain>
    </source>
</reference>
<dbReference type="RefSeq" id="WP_376886612.1">
    <property type="nucleotide sequence ID" value="NZ_JBHUHR010000038.1"/>
</dbReference>
<feature type="transmembrane region" description="Helical" evidence="1">
    <location>
        <begin position="20"/>
        <end position="36"/>
    </location>
</feature>
<keyword evidence="3" id="KW-1185">Reference proteome</keyword>
<keyword evidence="1" id="KW-0472">Membrane</keyword>
<name>A0ABW4VLW7_9BACT</name>
<comment type="caution">
    <text evidence="2">The sequence shown here is derived from an EMBL/GenBank/DDBJ whole genome shotgun (WGS) entry which is preliminary data.</text>
</comment>
<evidence type="ECO:0000313" key="2">
    <source>
        <dbReference type="EMBL" id="MFD2035679.1"/>
    </source>
</evidence>
<evidence type="ECO:0000256" key="1">
    <source>
        <dbReference type="SAM" id="Phobius"/>
    </source>
</evidence>
<sequence>MSKMETEVQKVLNVTKSGKLILSVLMFLITPLSFVYCQGTNVYHSTLNEILEFNDKGRIDLLKEVDLSTAWVDYLEDTAFLRNTFKHVYAKERVEDLIARIDLVEVRDLIKSTPEFTWERQKLNRAYKLRKKVSEKGLTYKYSIPIVNNDICLLRVTSFDSVNNIGDYIYIMKKKEYNQWTTECVLVIHEMFPDYVL</sequence>
<dbReference type="Proteomes" id="UP001597361">
    <property type="component" value="Unassembled WGS sequence"/>
</dbReference>
<keyword evidence="1" id="KW-1133">Transmembrane helix</keyword>
<organism evidence="2 3">
    <name type="scientific">Belliella marina</name>
    <dbReference type="NCBI Taxonomy" id="1644146"/>
    <lineage>
        <taxon>Bacteria</taxon>
        <taxon>Pseudomonadati</taxon>
        <taxon>Bacteroidota</taxon>
        <taxon>Cytophagia</taxon>
        <taxon>Cytophagales</taxon>
        <taxon>Cyclobacteriaceae</taxon>
        <taxon>Belliella</taxon>
    </lineage>
</organism>
<keyword evidence="1" id="KW-0812">Transmembrane</keyword>
<dbReference type="EMBL" id="JBHUHR010000038">
    <property type="protein sequence ID" value="MFD2035679.1"/>
    <property type="molecule type" value="Genomic_DNA"/>
</dbReference>
<proteinExistence type="predicted"/>
<gene>
    <name evidence="2" type="ORF">ACFSKL_12820</name>
</gene>